<dbReference type="Proteomes" id="UP000193228">
    <property type="component" value="Unassembled WGS sequence"/>
</dbReference>
<reference evidence="2" key="1">
    <citation type="submission" date="2017-04" db="EMBL/GenBank/DDBJ databases">
        <authorList>
            <person name="Varghese N."/>
            <person name="Submissions S."/>
        </authorList>
    </citation>
    <scope>NUCLEOTIDE SEQUENCE [LARGE SCALE GENOMIC DNA]</scope>
    <source>
        <strain evidence="2">LMG 29540</strain>
    </source>
</reference>
<proteinExistence type="predicted"/>
<sequence length="36" mass="3853">MTPSTMQSDVYAFIFGQSGLMAGMGVQGQKITQMNP</sequence>
<dbReference type="AlphaFoldDB" id="A0A1X7M287"/>
<evidence type="ECO:0000313" key="1">
    <source>
        <dbReference type="EMBL" id="SMG59469.1"/>
    </source>
</evidence>
<name>A0A1X7M287_9BURK</name>
<gene>
    <name evidence="1" type="ORF">SAMN06265784_11358</name>
</gene>
<accession>A0A1X7M287</accession>
<keyword evidence="2" id="KW-1185">Reference proteome</keyword>
<evidence type="ECO:0000313" key="2">
    <source>
        <dbReference type="Proteomes" id="UP000193228"/>
    </source>
</evidence>
<protein>
    <submittedName>
        <fullName evidence="1">Uncharacterized protein</fullName>
    </submittedName>
</protein>
<organism evidence="1 2">
    <name type="scientific">Paraburkholderia susongensis</name>
    <dbReference type="NCBI Taxonomy" id="1515439"/>
    <lineage>
        <taxon>Bacteria</taxon>
        <taxon>Pseudomonadati</taxon>
        <taxon>Pseudomonadota</taxon>
        <taxon>Betaproteobacteria</taxon>
        <taxon>Burkholderiales</taxon>
        <taxon>Burkholderiaceae</taxon>
        <taxon>Paraburkholderia</taxon>
    </lineage>
</organism>
<dbReference type="STRING" id="1515439.SAMN06265784_11358"/>
<dbReference type="EMBL" id="FXAT01000013">
    <property type="protein sequence ID" value="SMG59469.1"/>
    <property type="molecule type" value="Genomic_DNA"/>
</dbReference>